<evidence type="ECO:0000313" key="4">
    <source>
        <dbReference type="Proteomes" id="UP000256253"/>
    </source>
</evidence>
<dbReference type="RefSeq" id="WP_147301330.1">
    <property type="nucleotide sequence ID" value="NZ_QTUA01000001.1"/>
</dbReference>
<dbReference type="PANTHER" id="PTHR43194">
    <property type="entry name" value="HYDROLASE ALPHA/BETA FOLD FAMILY"/>
    <property type="match status" value="1"/>
</dbReference>
<protein>
    <submittedName>
        <fullName evidence="3">Pimeloyl-ACP methyl ester carboxylesterase</fullName>
    </submittedName>
</protein>
<evidence type="ECO:0000256" key="1">
    <source>
        <dbReference type="SAM" id="MobiDB-lite"/>
    </source>
</evidence>
<feature type="domain" description="AB hydrolase-1" evidence="2">
    <location>
        <begin position="81"/>
        <end position="337"/>
    </location>
</feature>
<gene>
    <name evidence="3" type="ORF">DFJ65_1316</name>
</gene>
<dbReference type="InterPro" id="IPR000639">
    <property type="entry name" value="Epox_hydrolase-like"/>
</dbReference>
<accession>A0A3D9ULJ2</accession>
<comment type="caution">
    <text evidence="3">The sequence shown here is derived from an EMBL/GenBank/DDBJ whole genome shotgun (WGS) entry which is preliminary data.</text>
</comment>
<dbReference type="InterPro" id="IPR029058">
    <property type="entry name" value="AB_hydrolase_fold"/>
</dbReference>
<dbReference type="PANTHER" id="PTHR43194:SF2">
    <property type="entry name" value="PEROXISOMAL MEMBRANE PROTEIN LPX1"/>
    <property type="match status" value="1"/>
</dbReference>
<dbReference type="Proteomes" id="UP000256253">
    <property type="component" value="Unassembled WGS sequence"/>
</dbReference>
<dbReference type="EMBL" id="QTUA01000001">
    <property type="protein sequence ID" value="REF30312.1"/>
    <property type="molecule type" value="Genomic_DNA"/>
</dbReference>
<reference evidence="3 4" key="1">
    <citation type="submission" date="2018-08" db="EMBL/GenBank/DDBJ databases">
        <title>Sequencing the genomes of 1000 actinobacteria strains.</title>
        <authorList>
            <person name="Klenk H.-P."/>
        </authorList>
    </citation>
    <scope>NUCLEOTIDE SEQUENCE [LARGE SCALE GENOMIC DNA]</scope>
    <source>
        <strain evidence="3 4">DSM 22967</strain>
    </source>
</reference>
<dbReference type="AlphaFoldDB" id="A0A3D9ULJ2"/>
<feature type="region of interest" description="Disordered" evidence="1">
    <location>
        <begin position="355"/>
        <end position="383"/>
    </location>
</feature>
<dbReference type="PRINTS" id="PR00111">
    <property type="entry name" value="ABHYDROLASE"/>
</dbReference>
<name>A0A3D9ULJ2_9MICO</name>
<evidence type="ECO:0000313" key="3">
    <source>
        <dbReference type="EMBL" id="REF30312.1"/>
    </source>
</evidence>
<feature type="compositionally biased region" description="Basic and acidic residues" evidence="1">
    <location>
        <begin position="366"/>
        <end position="383"/>
    </location>
</feature>
<dbReference type="GO" id="GO:0003824">
    <property type="term" value="F:catalytic activity"/>
    <property type="evidence" value="ECO:0007669"/>
    <property type="project" value="InterPro"/>
</dbReference>
<dbReference type="OrthoDB" id="5422338at2"/>
<organism evidence="3 4">
    <name type="scientific">Calidifontibacter indicus</name>
    <dbReference type="NCBI Taxonomy" id="419650"/>
    <lineage>
        <taxon>Bacteria</taxon>
        <taxon>Bacillati</taxon>
        <taxon>Actinomycetota</taxon>
        <taxon>Actinomycetes</taxon>
        <taxon>Micrococcales</taxon>
        <taxon>Dermacoccaceae</taxon>
        <taxon>Calidifontibacter</taxon>
    </lineage>
</organism>
<keyword evidence="4" id="KW-1185">Reference proteome</keyword>
<dbReference type="SUPFAM" id="SSF53474">
    <property type="entry name" value="alpha/beta-Hydrolases"/>
    <property type="match status" value="1"/>
</dbReference>
<dbReference type="Gene3D" id="3.40.50.1820">
    <property type="entry name" value="alpha/beta hydrolase"/>
    <property type="match status" value="1"/>
</dbReference>
<proteinExistence type="predicted"/>
<sequence length="383" mass="41792">MANDAGLLGLGAGILAAGAATAIGVTADRLLRARQVAIELGSDDEYDDVADHEDVVISDAIPLHVEIDDPVGAEAGERLTVVLSHGYTQNHGIWHFQRKALREAGFRVVLWDHRGHGLSEQADESSYTIAKLGRDLHEVISHCVPEGSIVLIGHSMGGMAMMALAEQFPELVRDRVVGAGFLCTSSGALSNIDFGLGKQVGAAVHRLGPGTVARLSTRQSVVDRALKAGKDVESYLVHRYSFGSDVPMSIVRYTADMIFETPMSVISAFMPTLLSHERTDVLADFDGIETLVMHGEQDRIVPREHADVMVAKMPHAEYLVVENAGHMLPIEHPEIVNTEVVALAERACRAVEEPKKRRRTVPRTVTDFRVRRRGPLERQKAAR</sequence>
<dbReference type="PRINTS" id="PR00412">
    <property type="entry name" value="EPOXHYDRLASE"/>
</dbReference>
<dbReference type="InterPro" id="IPR050228">
    <property type="entry name" value="Carboxylesterase_BioH"/>
</dbReference>
<dbReference type="Pfam" id="PF12697">
    <property type="entry name" value="Abhydrolase_6"/>
    <property type="match status" value="1"/>
</dbReference>
<evidence type="ECO:0000259" key="2">
    <source>
        <dbReference type="Pfam" id="PF12697"/>
    </source>
</evidence>
<dbReference type="InterPro" id="IPR000073">
    <property type="entry name" value="AB_hydrolase_1"/>
</dbReference>